<dbReference type="GO" id="GO:0016740">
    <property type="term" value="F:transferase activity"/>
    <property type="evidence" value="ECO:0007669"/>
    <property type="project" value="UniProtKB-KW"/>
</dbReference>
<dbReference type="SUPFAM" id="SSF55729">
    <property type="entry name" value="Acyl-CoA N-acyltransferases (Nat)"/>
    <property type="match status" value="1"/>
</dbReference>
<proteinExistence type="predicted"/>
<sequence length="155" mass="18218">MENRISSRHFEKEDEVHFSDWIETSLEWKTIEMKNESVLTYTKRHEEMPGKWLTWFEPRRTEPVAITYHMETAPSNGKPWLGTLIVKPSRRMEGVGEEVITILGEELKANGHKAIFAGVPIEQYTWVDFLSRCGFEQFKVESEEKQQFLILVKSL</sequence>
<reference evidence="1 2" key="1">
    <citation type="submission" date="2018-10" db="EMBL/GenBank/DDBJ databases">
        <title>Falsibacillus sp. genome draft.</title>
        <authorList>
            <person name="Shi S."/>
        </authorList>
    </citation>
    <scope>NUCLEOTIDE SEQUENCE [LARGE SCALE GENOMIC DNA]</scope>
    <source>
        <strain evidence="1 2">GY 10110</strain>
    </source>
</reference>
<comment type="caution">
    <text evidence="1">The sequence shown here is derived from an EMBL/GenBank/DDBJ whole genome shotgun (WGS) entry which is preliminary data.</text>
</comment>
<dbReference type="Gene3D" id="3.40.630.30">
    <property type="match status" value="1"/>
</dbReference>
<keyword evidence="2" id="KW-1185">Reference proteome</keyword>
<keyword evidence="1" id="KW-0808">Transferase</keyword>
<dbReference type="EMBL" id="RCVZ01000005">
    <property type="protein sequence ID" value="RLQ95896.1"/>
    <property type="molecule type" value="Genomic_DNA"/>
</dbReference>
<dbReference type="Proteomes" id="UP000276770">
    <property type="component" value="Unassembled WGS sequence"/>
</dbReference>
<dbReference type="OrthoDB" id="2934055at2"/>
<evidence type="ECO:0000313" key="1">
    <source>
        <dbReference type="EMBL" id="RLQ95896.1"/>
    </source>
</evidence>
<organism evidence="1 2">
    <name type="scientific">Falsibacillus albus</name>
    <dbReference type="NCBI Taxonomy" id="2478915"/>
    <lineage>
        <taxon>Bacteria</taxon>
        <taxon>Bacillati</taxon>
        <taxon>Bacillota</taxon>
        <taxon>Bacilli</taxon>
        <taxon>Bacillales</taxon>
        <taxon>Bacillaceae</taxon>
        <taxon>Falsibacillus</taxon>
    </lineage>
</organism>
<dbReference type="RefSeq" id="WP_121680422.1">
    <property type="nucleotide sequence ID" value="NZ_RCVZ01000005.1"/>
</dbReference>
<dbReference type="AlphaFoldDB" id="A0A3L7JYV9"/>
<protein>
    <submittedName>
        <fullName evidence="1">GNAT family N-acetyltransferase</fullName>
    </submittedName>
</protein>
<name>A0A3L7JYV9_9BACI</name>
<dbReference type="InterPro" id="IPR016181">
    <property type="entry name" value="Acyl_CoA_acyltransferase"/>
</dbReference>
<gene>
    <name evidence="1" type="ORF">D9X91_09780</name>
</gene>
<evidence type="ECO:0000313" key="2">
    <source>
        <dbReference type="Proteomes" id="UP000276770"/>
    </source>
</evidence>
<accession>A0A3L7JYV9</accession>